<dbReference type="Proteomes" id="UP000697998">
    <property type="component" value="Unassembled WGS sequence"/>
</dbReference>
<evidence type="ECO:0000256" key="4">
    <source>
        <dbReference type="ARBA" id="ARBA00022692"/>
    </source>
</evidence>
<keyword evidence="4" id="KW-0812">Transmembrane</keyword>
<reference evidence="7 8" key="1">
    <citation type="submission" date="2020-10" db="EMBL/GenBank/DDBJ databases">
        <title>Connecting structure to function with the recovery of over 1000 high-quality activated sludge metagenome-assembled genomes encoding full-length rRNA genes using long-read sequencing.</title>
        <authorList>
            <person name="Singleton C.M."/>
            <person name="Petriglieri F."/>
            <person name="Kristensen J.M."/>
            <person name="Kirkegaard R.H."/>
            <person name="Michaelsen T.Y."/>
            <person name="Andersen M.H."/>
            <person name="Karst S.M."/>
            <person name="Dueholm M.S."/>
            <person name="Nielsen P.H."/>
            <person name="Albertsen M."/>
        </authorList>
    </citation>
    <scope>NUCLEOTIDE SEQUENCE [LARGE SCALE GENOMIC DNA]</scope>
    <source>
        <strain evidence="7">EsbW_18-Q3-R4-48_BATAC.285</strain>
    </source>
</reference>
<keyword evidence="5" id="KW-1133">Transmembrane helix</keyword>
<comment type="subcellular location">
    <subcellularLocation>
        <location evidence="1">Cell membrane</location>
        <topology evidence="1">Multi-pass membrane protein</topology>
    </subcellularLocation>
</comment>
<evidence type="ECO:0000256" key="5">
    <source>
        <dbReference type="ARBA" id="ARBA00022989"/>
    </source>
</evidence>
<sequence>MTAAPDGSLTRALAVRALLYFALWIVVDQSARPANLVFGLLASAAATWASVKLLPPASSGVRLGQLLLLLPRFLWQSLVAGTDVARRAFAPQPRLQPGFIDYPVGLPRGAGRNAFELIASLMPGTVASDGTPDMIEFHCLDTGQAVVEQLAAEERAYARALQPEPRDG</sequence>
<evidence type="ECO:0000313" key="7">
    <source>
        <dbReference type="EMBL" id="MBK7676081.1"/>
    </source>
</evidence>
<dbReference type="AlphaFoldDB" id="A0A935Q1Z1"/>
<protein>
    <submittedName>
        <fullName evidence="7">Na+/H+ antiporter subunit E</fullName>
    </submittedName>
</protein>
<evidence type="ECO:0000256" key="3">
    <source>
        <dbReference type="ARBA" id="ARBA00022475"/>
    </source>
</evidence>
<accession>A0A935Q1Z1</accession>
<comment type="similarity">
    <text evidence="2">Belongs to the CPA3 antiporters (TC 2.A.63) subunit E family.</text>
</comment>
<keyword evidence="3" id="KW-1003">Cell membrane</keyword>
<comment type="caution">
    <text evidence="7">The sequence shown here is derived from an EMBL/GenBank/DDBJ whole genome shotgun (WGS) entry which is preliminary data.</text>
</comment>
<evidence type="ECO:0000256" key="1">
    <source>
        <dbReference type="ARBA" id="ARBA00004651"/>
    </source>
</evidence>
<organism evidence="7 8">
    <name type="scientific">Candidatus Accumulibacter proximus</name>
    <dbReference type="NCBI Taxonomy" id="2954385"/>
    <lineage>
        <taxon>Bacteria</taxon>
        <taxon>Pseudomonadati</taxon>
        <taxon>Pseudomonadota</taxon>
        <taxon>Betaproteobacteria</taxon>
        <taxon>Candidatus Accumulibacter</taxon>
    </lineage>
</organism>
<dbReference type="PANTHER" id="PTHR34584">
    <property type="entry name" value="NA(+)/H(+) ANTIPORTER SUBUNIT E1"/>
    <property type="match status" value="1"/>
</dbReference>
<evidence type="ECO:0000256" key="6">
    <source>
        <dbReference type="ARBA" id="ARBA00023136"/>
    </source>
</evidence>
<dbReference type="PANTHER" id="PTHR34584:SF1">
    <property type="entry name" value="NA(+)_H(+) ANTIPORTER SUBUNIT E1"/>
    <property type="match status" value="1"/>
</dbReference>
<dbReference type="GO" id="GO:0008324">
    <property type="term" value="F:monoatomic cation transmembrane transporter activity"/>
    <property type="evidence" value="ECO:0007669"/>
    <property type="project" value="InterPro"/>
</dbReference>
<dbReference type="InterPro" id="IPR002758">
    <property type="entry name" value="Cation_antiport_E"/>
</dbReference>
<dbReference type="GO" id="GO:0005886">
    <property type="term" value="C:plasma membrane"/>
    <property type="evidence" value="ECO:0007669"/>
    <property type="project" value="UniProtKB-SubCell"/>
</dbReference>
<keyword evidence="6" id="KW-0472">Membrane</keyword>
<evidence type="ECO:0000313" key="8">
    <source>
        <dbReference type="Proteomes" id="UP000697998"/>
    </source>
</evidence>
<dbReference type="Pfam" id="PF01899">
    <property type="entry name" value="MNHE"/>
    <property type="match status" value="1"/>
</dbReference>
<proteinExistence type="inferred from homology"/>
<name>A0A935Q1Z1_9PROT</name>
<dbReference type="EMBL" id="JADJMH010000016">
    <property type="protein sequence ID" value="MBK7676081.1"/>
    <property type="molecule type" value="Genomic_DNA"/>
</dbReference>
<evidence type="ECO:0000256" key="2">
    <source>
        <dbReference type="ARBA" id="ARBA00006228"/>
    </source>
</evidence>
<gene>
    <name evidence="7" type="ORF">IPJ27_15760</name>
</gene>